<protein>
    <submittedName>
        <fullName evidence="5">Uncharacterized protein</fullName>
    </submittedName>
</protein>
<reference evidence="5" key="2">
    <citation type="submission" date="2025-09" db="UniProtKB">
        <authorList>
            <consortium name="Ensembl"/>
        </authorList>
    </citation>
    <scope>IDENTIFICATION</scope>
</reference>
<sequence length="219" mass="24841">TIYYYNAMDTCLVKRASRILHSEPDVIKGDTLIDTGSGPTIHQLLSTCESFKEIIATVYTYQNLWELEKRLKNEPGGNRYRGAEKEARLRKTVKQVLKCDVHKSNPLDPVVLPPADCLVSSLCLEAACKDLNIYRVALKNISSLLKPEEHLVLSGDLGCSFYIVGPQKFSCLVQRREVLSETGFFIQEPEVLFRDDTIVNDCSDFSGMYFNIAYKEKEM</sequence>
<dbReference type="PANTHER" id="PTHR10867:SF40">
    <property type="entry name" value="NICOTINAMIDE N-METHYLTRANSFERASE"/>
    <property type="match status" value="1"/>
</dbReference>
<accession>A0A8C8RSD2</accession>
<organism evidence="5 6">
    <name type="scientific">Pelusios castaneus</name>
    <name type="common">West African mud turtle</name>
    <dbReference type="NCBI Taxonomy" id="367368"/>
    <lineage>
        <taxon>Eukaryota</taxon>
        <taxon>Metazoa</taxon>
        <taxon>Chordata</taxon>
        <taxon>Craniata</taxon>
        <taxon>Vertebrata</taxon>
        <taxon>Euteleostomi</taxon>
        <taxon>Archelosauria</taxon>
        <taxon>Testudinata</taxon>
        <taxon>Testudines</taxon>
        <taxon>Pleurodira</taxon>
        <taxon>Pelomedusidae</taxon>
        <taxon>Pelusios</taxon>
    </lineage>
</organism>
<keyword evidence="6" id="KW-1185">Reference proteome</keyword>
<dbReference type="InterPro" id="IPR029063">
    <property type="entry name" value="SAM-dependent_MTases_sf"/>
</dbReference>
<keyword evidence="2" id="KW-0489">Methyltransferase</keyword>
<evidence type="ECO:0000313" key="6">
    <source>
        <dbReference type="Proteomes" id="UP000694393"/>
    </source>
</evidence>
<dbReference type="Pfam" id="PF01234">
    <property type="entry name" value="NNMT_PNMT_TEMT"/>
    <property type="match status" value="1"/>
</dbReference>
<evidence type="ECO:0000256" key="2">
    <source>
        <dbReference type="ARBA" id="ARBA00022603"/>
    </source>
</evidence>
<dbReference type="GO" id="GO:0008112">
    <property type="term" value="F:nicotinamide N-methyltransferase activity"/>
    <property type="evidence" value="ECO:0007669"/>
    <property type="project" value="TreeGrafter"/>
</dbReference>
<dbReference type="PROSITE" id="PS51681">
    <property type="entry name" value="SAM_MT_NNMT_PNMT_TEMT"/>
    <property type="match status" value="1"/>
</dbReference>
<dbReference type="Ensembl" id="ENSPCET00000010493.1">
    <property type="protein sequence ID" value="ENSPCEP00000010155.1"/>
    <property type="gene ID" value="ENSPCEG00000008062.1"/>
</dbReference>
<keyword evidence="3" id="KW-0808">Transferase</keyword>
<dbReference type="SUPFAM" id="SSF53335">
    <property type="entry name" value="S-adenosyl-L-methionine-dependent methyltransferases"/>
    <property type="match status" value="1"/>
</dbReference>
<dbReference type="GO" id="GO:0032259">
    <property type="term" value="P:methylation"/>
    <property type="evidence" value="ECO:0007669"/>
    <property type="project" value="UniProtKB-KW"/>
</dbReference>
<keyword evidence="4" id="KW-0949">S-adenosyl-L-methionine</keyword>
<comment type="similarity">
    <text evidence="1">Belongs to the class I-like SAM-binding methyltransferase superfamily. NNMT/PNMT/TEMT family.</text>
</comment>
<evidence type="ECO:0000256" key="4">
    <source>
        <dbReference type="ARBA" id="ARBA00022691"/>
    </source>
</evidence>
<name>A0A8C8RSD2_9SAUR</name>
<dbReference type="PANTHER" id="PTHR10867">
    <property type="entry name" value="NNMT/PNMT/TEMT FAMILY MEMBER"/>
    <property type="match status" value="1"/>
</dbReference>
<evidence type="ECO:0000256" key="1">
    <source>
        <dbReference type="ARBA" id="ARBA00007996"/>
    </source>
</evidence>
<dbReference type="AlphaFoldDB" id="A0A8C8RSD2"/>
<evidence type="ECO:0000313" key="5">
    <source>
        <dbReference type="Ensembl" id="ENSPCEP00000010155.1"/>
    </source>
</evidence>
<dbReference type="Gene3D" id="3.40.50.150">
    <property type="entry name" value="Vaccinia Virus protein VP39"/>
    <property type="match status" value="1"/>
</dbReference>
<dbReference type="GO" id="GO:0005829">
    <property type="term" value="C:cytosol"/>
    <property type="evidence" value="ECO:0007669"/>
    <property type="project" value="TreeGrafter"/>
</dbReference>
<reference evidence="5" key="1">
    <citation type="submission" date="2025-08" db="UniProtKB">
        <authorList>
            <consortium name="Ensembl"/>
        </authorList>
    </citation>
    <scope>IDENTIFICATION</scope>
</reference>
<proteinExistence type="inferred from homology"/>
<evidence type="ECO:0000256" key="3">
    <source>
        <dbReference type="ARBA" id="ARBA00022679"/>
    </source>
</evidence>
<dbReference type="Proteomes" id="UP000694393">
    <property type="component" value="Unplaced"/>
</dbReference>
<dbReference type="InterPro" id="IPR000940">
    <property type="entry name" value="NNMT_TEMT_trans"/>
</dbReference>